<sequence>MFTNSSFLRYLHLCLESILAANILTSSSELFLISIKILLSISLLINFSGFLLFKIVNIPLTCSFQSFDTMQLFINSTSVLLNSK</sequence>
<evidence type="ECO:0000313" key="3">
    <source>
        <dbReference type="Proteomes" id="UP000192501"/>
    </source>
</evidence>
<dbReference type="AlphaFoldDB" id="A0A1X0QHR9"/>
<evidence type="ECO:0000313" key="2">
    <source>
        <dbReference type="EMBL" id="ORD99332.1"/>
    </source>
</evidence>
<name>A0A1X0QHR9_9MICR</name>
<organism evidence="2 3">
    <name type="scientific">Hepatospora eriocheir</name>
    <dbReference type="NCBI Taxonomy" id="1081669"/>
    <lineage>
        <taxon>Eukaryota</taxon>
        <taxon>Fungi</taxon>
        <taxon>Fungi incertae sedis</taxon>
        <taxon>Microsporidia</taxon>
        <taxon>Hepatosporidae</taxon>
        <taxon>Hepatospora</taxon>
    </lineage>
</organism>
<feature type="transmembrane region" description="Helical" evidence="1">
    <location>
        <begin position="30"/>
        <end position="53"/>
    </location>
</feature>
<accession>A0A1X0QHR9</accession>
<keyword evidence="1" id="KW-1133">Transmembrane helix</keyword>
<protein>
    <submittedName>
        <fullName evidence="2">Uncharacterized protein</fullName>
    </submittedName>
</protein>
<dbReference type="VEuPathDB" id="MicrosporidiaDB:A0H76_1024"/>
<dbReference type="Proteomes" id="UP000192501">
    <property type="component" value="Unassembled WGS sequence"/>
</dbReference>
<evidence type="ECO:0000256" key="1">
    <source>
        <dbReference type="SAM" id="Phobius"/>
    </source>
</evidence>
<keyword evidence="1" id="KW-0812">Transmembrane</keyword>
<dbReference type="EMBL" id="LTAI01000226">
    <property type="protein sequence ID" value="ORD99332.1"/>
    <property type="molecule type" value="Genomic_DNA"/>
</dbReference>
<gene>
    <name evidence="2" type="ORF">A0H76_1024</name>
</gene>
<reference evidence="2 3" key="1">
    <citation type="journal article" date="2017" name="Environ. Microbiol.">
        <title>Decay of the glycolytic pathway and adaptation to intranuclear parasitism within Enterocytozoonidae microsporidia.</title>
        <authorList>
            <person name="Wiredu Boakye D."/>
            <person name="Jaroenlak P."/>
            <person name="Prachumwat A."/>
            <person name="Williams T.A."/>
            <person name="Bateman K.S."/>
            <person name="Itsathitphaisarn O."/>
            <person name="Sritunyalucksana K."/>
            <person name="Paszkiewicz K.H."/>
            <person name="Moore K.A."/>
            <person name="Stentiford G.D."/>
            <person name="Williams B.A."/>
        </authorList>
    </citation>
    <scope>NUCLEOTIDE SEQUENCE [LARGE SCALE GENOMIC DNA]</scope>
    <source>
        <strain evidence="3">canceri</strain>
    </source>
</reference>
<comment type="caution">
    <text evidence="2">The sequence shown here is derived from an EMBL/GenBank/DDBJ whole genome shotgun (WGS) entry which is preliminary data.</text>
</comment>
<keyword evidence="1" id="KW-0472">Membrane</keyword>
<proteinExistence type="predicted"/>